<keyword evidence="4 9" id="KW-0812">Transmembrane</keyword>
<feature type="transmembrane region" description="Helical" evidence="9">
    <location>
        <begin position="384"/>
        <end position="407"/>
    </location>
</feature>
<evidence type="ECO:0000256" key="1">
    <source>
        <dbReference type="ARBA" id="ARBA00004141"/>
    </source>
</evidence>
<feature type="transmembrane region" description="Helical" evidence="9">
    <location>
        <begin position="574"/>
        <end position="601"/>
    </location>
</feature>
<accession>A0A7H9B3X6</accession>
<dbReference type="RefSeq" id="XP_037145085.1">
    <property type="nucleotide sequence ID" value="XM_037289190.1"/>
</dbReference>
<dbReference type="GO" id="GO:0072657">
    <property type="term" value="P:protein localization to membrane"/>
    <property type="evidence" value="ECO:0007669"/>
    <property type="project" value="TreeGrafter"/>
</dbReference>
<keyword evidence="6 9" id="KW-1133">Transmembrane helix</keyword>
<evidence type="ECO:0000256" key="2">
    <source>
        <dbReference type="ARBA" id="ARBA00004555"/>
    </source>
</evidence>
<evidence type="ECO:0000256" key="7">
    <source>
        <dbReference type="ARBA" id="ARBA00023034"/>
    </source>
</evidence>
<dbReference type="AlphaFoldDB" id="A0A7H9B3X6"/>
<dbReference type="PANTHER" id="PTHR10766:SF55">
    <property type="entry name" value="TRANSMEMBRANE 9 SUPERFAMILY MEMBER 4"/>
    <property type="match status" value="1"/>
</dbReference>
<dbReference type="GO" id="GO:0005794">
    <property type="term" value="C:Golgi apparatus"/>
    <property type="evidence" value="ECO:0007669"/>
    <property type="project" value="UniProtKB-SubCell"/>
</dbReference>
<dbReference type="GO" id="GO:0016020">
    <property type="term" value="C:membrane"/>
    <property type="evidence" value="ECO:0007669"/>
    <property type="project" value="UniProtKB-SubCell"/>
</dbReference>
<sequence>MNLKGRVWCCLAGAVLLLVIYRNSQQRHTGKRDNVISDWWIQPNYYKFGDSVELIVNKVESDLTQLPFAYYDLPFTCPPTQYKKPLHLSLNEIIRGDRKWQSDYILKFGEDNSCQTLCSRKTTAKGIQEAKKLVEQGYVVQWLIDDELPAATTFISTIDEKKYYASGYPLGFVDEITGKAYLNNHVMLVIRYNPVDADRSTIVGFEVYPRSVSDFGCPGASKDHKHYELIVPEDKDDLTFIPVTYSVYWREEYNVNWENRWNFFLNSGELSEDSSKKFHWMSLANSVGILLLITFTTVINLIKVLKKGDSEADLMDISLDNIENNDSIYIIAKDWLLETDGSSLWVKILTIFTAMGVQVFFTIFGSLTISCSLNKLHNIRNSVFTLALLCFVAGAFAASSIGTWLNLSLQEFSSTNDIGYRGASHYNTIFALLCGSALPGLVMISTLILNSVIWAKDSTHALPFGTVAQFISIYFIICIPLSYFGGIATTKIYRSNKQRFTLIKMSPIRMENLLKQKKPMIYKMSESDTKPMKSQLKSYLGIILSGGIPPFIVIYVELQYVYKSLWLEKTTFYYFYGFLLANIALLCILVCEISLLGCFVFMKLAKSSKKHQKDNWRWKCFITGTSCAWYMELYSLYYIFRILRIRGFSSIFISVCYSAIFNITCGLAMGSLGYLACCWFVNRVYIVKYEKK</sequence>
<feature type="signal peptide" evidence="9">
    <location>
        <begin position="1"/>
        <end position="26"/>
    </location>
</feature>
<dbReference type="OrthoDB" id="1666796at2759"/>
<feature type="transmembrane region" description="Helical" evidence="9">
    <location>
        <begin position="428"/>
        <end position="455"/>
    </location>
</feature>
<dbReference type="InterPro" id="IPR004240">
    <property type="entry name" value="EMP70"/>
</dbReference>
<evidence type="ECO:0000313" key="11">
    <source>
        <dbReference type="Proteomes" id="UP000509704"/>
    </source>
</evidence>
<dbReference type="GeneID" id="59237100"/>
<organism evidence="10 11">
    <name type="scientific">Zygotorulaspora mrakii</name>
    <name type="common">Zygosaccharomyces mrakii</name>
    <dbReference type="NCBI Taxonomy" id="42260"/>
    <lineage>
        <taxon>Eukaryota</taxon>
        <taxon>Fungi</taxon>
        <taxon>Dikarya</taxon>
        <taxon>Ascomycota</taxon>
        <taxon>Saccharomycotina</taxon>
        <taxon>Saccharomycetes</taxon>
        <taxon>Saccharomycetales</taxon>
        <taxon>Saccharomycetaceae</taxon>
        <taxon>Zygotorulaspora</taxon>
    </lineage>
</organism>
<comment type="similarity">
    <text evidence="3 9">Belongs to the nonaspanin (TM9SF) (TC 9.A.2) family.</text>
</comment>
<evidence type="ECO:0000256" key="6">
    <source>
        <dbReference type="ARBA" id="ARBA00022989"/>
    </source>
</evidence>
<feature type="transmembrane region" description="Helical" evidence="9">
    <location>
        <begin position="280"/>
        <end position="302"/>
    </location>
</feature>
<keyword evidence="8 9" id="KW-0472">Membrane</keyword>
<evidence type="ECO:0000256" key="4">
    <source>
        <dbReference type="ARBA" id="ARBA00022692"/>
    </source>
</evidence>
<evidence type="ECO:0000256" key="8">
    <source>
        <dbReference type="ARBA" id="ARBA00023136"/>
    </source>
</evidence>
<gene>
    <name evidence="10" type="ORF">HG535_0E04420</name>
</gene>
<dbReference type="EMBL" id="CP058608">
    <property type="protein sequence ID" value="QLG73358.1"/>
    <property type="molecule type" value="Genomic_DNA"/>
</dbReference>
<evidence type="ECO:0000256" key="3">
    <source>
        <dbReference type="ARBA" id="ARBA00005227"/>
    </source>
</evidence>
<keyword evidence="11" id="KW-1185">Reference proteome</keyword>
<dbReference type="KEGG" id="zmk:HG535_0E04420"/>
<feature type="transmembrane region" description="Helical" evidence="9">
    <location>
        <begin position="621"/>
        <end position="640"/>
    </location>
</feature>
<feature type="transmembrane region" description="Helical" evidence="9">
    <location>
        <begin position="660"/>
        <end position="682"/>
    </location>
</feature>
<evidence type="ECO:0000256" key="9">
    <source>
        <dbReference type="RuleBase" id="RU363079"/>
    </source>
</evidence>
<evidence type="ECO:0000313" key="10">
    <source>
        <dbReference type="EMBL" id="QLG73358.1"/>
    </source>
</evidence>
<feature type="chain" id="PRO_5029035091" description="Transmembrane 9 superfamily member" evidence="9">
    <location>
        <begin position="27"/>
        <end position="692"/>
    </location>
</feature>
<feature type="transmembrane region" description="Helical" evidence="9">
    <location>
        <begin position="467"/>
        <end position="489"/>
    </location>
</feature>
<proteinExistence type="inferred from homology"/>
<keyword evidence="7" id="KW-0333">Golgi apparatus</keyword>
<feature type="transmembrane region" description="Helical" evidence="9">
    <location>
        <begin position="344"/>
        <end position="364"/>
    </location>
</feature>
<dbReference type="Proteomes" id="UP000509704">
    <property type="component" value="Chromosome 5"/>
</dbReference>
<reference evidence="10 11" key="1">
    <citation type="submission" date="2020-07" db="EMBL/GenBank/DDBJ databases">
        <title>The yeast mating-type switching endonuclease HO is a domesticated member of an unorthodox homing genetic element family.</title>
        <authorList>
            <person name="Coughlan A.Y."/>
            <person name="Lombardi L."/>
            <person name="Braun-Galleani S."/>
            <person name="Martos A.R."/>
            <person name="Galeote V."/>
            <person name="Bigey F."/>
            <person name="Dequin S."/>
            <person name="Byrne K.P."/>
            <person name="Wolfe K.H."/>
        </authorList>
    </citation>
    <scope>NUCLEOTIDE SEQUENCE [LARGE SCALE GENOMIC DNA]</scope>
    <source>
        <strain evidence="10 11">NRRL Y-6702</strain>
    </source>
</reference>
<dbReference type="Pfam" id="PF02990">
    <property type="entry name" value="EMP70"/>
    <property type="match status" value="1"/>
</dbReference>
<keyword evidence="5 9" id="KW-0732">Signal</keyword>
<protein>
    <recommendedName>
        <fullName evidence="9">Transmembrane 9 superfamily member</fullName>
    </recommendedName>
</protein>
<feature type="transmembrane region" description="Helical" evidence="9">
    <location>
        <begin position="539"/>
        <end position="562"/>
    </location>
</feature>
<name>A0A7H9B3X6_ZYGMR</name>
<comment type="subcellular location">
    <subcellularLocation>
        <location evidence="2">Golgi apparatus</location>
    </subcellularLocation>
    <subcellularLocation>
        <location evidence="1">Membrane</location>
        <topology evidence="1">Multi-pass membrane protein</topology>
    </subcellularLocation>
</comment>
<evidence type="ECO:0000256" key="5">
    <source>
        <dbReference type="ARBA" id="ARBA00022729"/>
    </source>
</evidence>
<dbReference type="PANTHER" id="PTHR10766">
    <property type="entry name" value="TRANSMEMBRANE 9 SUPERFAMILY PROTEIN"/>
    <property type="match status" value="1"/>
</dbReference>